<accession>A0AA41UKY9</accession>
<name>A0AA41UKY9_9BACT</name>
<dbReference type="Proteomes" id="UP001165427">
    <property type="component" value="Unassembled WGS sequence"/>
</dbReference>
<sequence>MTEDRQKFIIDLERLNALNAEGCAACGRKFALGEPVVVACGAWEGGTKVVHENEAVFDRNTQSYVERRCYAARSASAARG</sequence>
<protein>
    <submittedName>
        <fullName evidence="1">Uncharacterized protein</fullName>
    </submittedName>
</protein>
<comment type="caution">
    <text evidence="1">The sequence shown here is derived from an EMBL/GenBank/DDBJ whole genome shotgun (WGS) entry which is preliminary data.</text>
</comment>
<dbReference type="AlphaFoldDB" id="A0AA41UKY9"/>
<proteinExistence type="predicted"/>
<reference evidence="1" key="1">
    <citation type="submission" date="2022-04" db="EMBL/GenBank/DDBJ databases">
        <title>Desulfatitalea alkaliphila sp. nov., a novel anaerobic sulfate-reducing bacterium isolated from terrestrial mud volcano, Taman Peninsula, Russia.</title>
        <authorList>
            <person name="Khomyakova M.A."/>
            <person name="Merkel A.Y."/>
            <person name="Slobodkin A.I."/>
        </authorList>
    </citation>
    <scope>NUCLEOTIDE SEQUENCE</scope>
    <source>
        <strain evidence="1">M08but</strain>
    </source>
</reference>
<gene>
    <name evidence="1" type="ORF">MRX98_10190</name>
</gene>
<organism evidence="1 2">
    <name type="scientific">Desulfatitalea alkaliphila</name>
    <dbReference type="NCBI Taxonomy" id="2929485"/>
    <lineage>
        <taxon>Bacteria</taxon>
        <taxon>Pseudomonadati</taxon>
        <taxon>Thermodesulfobacteriota</taxon>
        <taxon>Desulfobacteria</taxon>
        <taxon>Desulfobacterales</taxon>
        <taxon>Desulfosarcinaceae</taxon>
        <taxon>Desulfatitalea</taxon>
    </lineage>
</organism>
<keyword evidence="2" id="KW-1185">Reference proteome</keyword>
<evidence type="ECO:0000313" key="1">
    <source>
        <dbReference type="EMBL" id="MCJ8500941.1"/>
    </source>
</evidence>
<evidence type="ECO:0000313" key="2">
    <source>
        <dbReference type="Proteomes" id="UP001165427"/>
    </source>
</evidence>
<dbReference type="EMBL" id="JALJRB010000009">
    <property type="protein sequence ID" value="MCJ8500941.1"/>
    <property type="molecule type" value="Genomic_DNA"/>
</dbReference>
<dbReference type="RefSeq" id="WP_246906819.1">
    <property type="nucleotide sequence ID" value="NZ_JALJRB010000009.1"/>
</dbReference>